<organism evidence="6 7">
    <name type="scientific">Nakamurella flavida</name>
    <dbReference type="NCBI Taxonomy" id="363630"/>
    <lineage>
        <taxon>Bacteria</taxon>
        <taxon>Bacillati</taxon>
        <taxon>Actinomycetota</taxon>
        <taxon>Actinomycetes</taxon>
        <taxon>Nakamurellales</taxon>
        <taxon>Nakamurellaceae</taxon>
        <taxon>Nakamurella</taxon>
    </lineage>
</organism>
<keyword evidence="1" id="KW-0808">Transferase</keyword>
<comment type="caution">
    <text evidence="6">The sequence shown here is derived from an EMBL/GenBank/DDBJ whole genome shotgun (WGS) entry which is preliminary data.</text>
</comment>
<evidence type="ECO:0000256" key="5">
    <source>
        <dbReference type="ARBA" id="ARBA00023152"/>
    </source>
</evidence>
<dbReference type="InterPro" id="IPR007666">
    <property type="entry name" value="ADP_PFK/GK"/>
</dbReference>
<keyword evidence="7" id="KW-1185">Reference proteome</keyword>
<keyword evidence="3" id="KW-0418">Kinase</keyword>
<dbReference type="GO" id="GO:0016301">
    <property type="term" value="F:kinase activity"/>
    <property type="evidence" value="ECO:0007669"/>
    <property type="project" value="UniProtKB-KW"/>
</dbReference>
<reference evidence="6" key="1">
    <citation type="submission" date="2021-01" db="EMBL/GenBank/DDBJ databases">
        <title>KCTC 19127 draft genome.</title>
        <authorList>
            <person name="An D."/>
        </authorList>
    </citation>
    <scope>NUCLEOTIDE SEQUENCE</scope>
    <source>
        <strain evidence="6">KCTC 19127</strain>
    </source>
</reference>
<sequence length="398" mass="42414">MGGTVDYVVDWDPASVQTLVDRYGITVDELHRYAPIDDERSLLVCLLAFVATGTGGERFVASPRVVTTFAAHFPTRVDLGGTCVRAALAMDRLGLPSVVHLVSIDDDVRRLLPAGVAHVCSAAADSTDPHLIVQFAAGSSVVLAGTRITAAHPNRVILANDVPNELMVLSEQLDTLVMDAPVLLLSGFNTMKDPALVADRLDRLRRVVARMPAGGVVLYEDGGFHDRAIGTQVRAGVAELVELFSMNEDEWQNHLGRTVDLLDPLDARRGLQELQALVPARTLVVHTKFWSVAIGADAARWAPVLRGGITMASTRFCHGDTFTPADHRRVGAGPPHPDGAAFACELNADGAGDLWCEPGLLLEVDHPHTVGLGDSFAGGMVSALVTGSEDSATSHHKE</sequence>
<dbReference type="GO" id="GO:0046872">
    <property type="term" value="F:metal ion binding"/>
    <property type="evidence" value="ECO:0007669"/>
    <property type="project" value="UniProtKB-KW"/>
</dbReference>
<proteinExistence type="predicted"/>
<dbReference type="AlphaFoldDB" id="A0A939C449"/>
<dbReference type="InterPro" id="IPR029056">
    <property type="entry name" value="Ribokinase-like"/>
</dbReference>
<dbReference type="PROSITE" id="PS51255">
    <property type="entry name" value="ADPK"/>
    <property type="match status" value="1"/>
</dbReference>
<evidence type="ECO:0000256" key="3">
    <source>
        <dbReference type="ARBA" id="ARBA00022777"/>
    </source>
</evidence>
<name>A0A939C449_9ACTN</name>
<keyword evidence="4" id="KW-0460">Magnesium</keyword>
<dbReference type="EMBL" id="JAERWL010000003">
    <property type="protein sequence ID" value="MBM9475304.1"/>
    <property type="molecule type" value="Genomic_DNA"/>
</dbReference>
<dbReference type="Pfam" id="PF04587">
    <property type="entry name" value="ADP_PFK_GK"/>
    <property type="match status" value="1"/>
</dbReference>
<evidence type="ECO:0008006" key="8">
    <source>
        <dbReference type="Google" id="ProtNLM"/>
    </source>
</evidence>
<dbReference type="Gene3D" id="3.40.1190.20">
    <property type="match status" value="1"/>
</dbReference>
<evidence type="ECO:0000313" key="6">
    <source>
        <dbReference type="EMBL" id="MBM9475304.1"/>
    </source>
</evidence>
<evidence type="ECO:0000313" key="7">
    <source>
        <dbReference type="Proteomes" id="UP000663801"/>
    </source>
</evidence>
<evidence type="ECO:0000256" key="2">
    <source>
        <dbReference type="ARBA" id="ARBA00022723"/>
    </source>
</evidence>
<evidence type="ECO:0000256" key="1">
    <source>
        <dbReference type="ARBA" id="ARBA00022679"/>
    </source>
</evidence>
<evidence type="ECO:0000256" key="4">
    <source>
        <dbReference type="ARBA" id="ARBA00022842"/>
    </source>
</evidence>
<dbReference type="RefSeq" id="WP_205255464.1">
    <property type="nucleotide sequence ID" value="NZ_BAAAPV010000001.1"/>
</dbReference>
<dbReference type="GO" id="GO:0016773">
    <property type="term" value="F:phosphotransferase activity, alcohol group as acceptor"/>
    <property type="evidence" value="ECO:0007669"/>
    <property type="project" value="InterPro"/>
</dbReference>
<dbReference type="SUPFAM" id="SSF53613">
    <property type="entry name" value="Ribokinase-like"/>
    <property type="match status" value="1"/>
</dbReference>
<accession>A0A939C449</accession>
<dbReference type="Proteomes" id="UP000663801">
    <property type="component" value="Unassembled WGS sequence"/>
</dbReference>
<protein>
    <recommendedName>
        <fullName evidence="8">ADP-dependent phosphofructokinase/glucokinase</fullName>
    </recommendedName>
</protein>
<dbReference type="GO" id="GO:0006096">
    <property type="term" value="P:glycolytic process"/>
    <property type="evidence" value="ECO:0007669"/>
    <property type="project" value="UniProtKB-KW"/>
</dbReference>
<keyword evidence="2" id="KW-0479">Metal-binding</keyword>
<keyword evidence="5" id="KW-0324">Glycolysis</keyword>
<gene>
    <name evidence="6" type="ORF">JL107_02485</name>
</gene>